<protein>
    <submittedName>
        <fullName evidence="1">Uncharacterized protein</fullName>
    </submittedName>
</protein>
<dbReference type="AlphaFoldDB" id="A0A6N2L0S7"/>
<reference evidence="1" key="1">
    <citation type="submission" date="2019-03" db="EMBL/GenBank/DDBJ databases">
        <authorList>
            <person name="Mank J."/>
            <person name="Almeida P."/>
        </authorList>
    </citation>
    <scope>NUCLEOTIDE SEQUENCE</scope>
    <source>
        <strain evidence="1">78183</strain>
    </source>
</reference>
<dbReference type="EMBL" id="CAADRP010000968">
    <property type="protein sequence ID" value="VFU33909.1"/>
    <property type="molecule type" value="Genomic_DNA"/>
</dbReference>
<name>A0A6N2L0S7_SALVM</name>
<accession>A0A6N2L0S7</accession>
<sequence length="123" mass="14200">MAADFIRFCSVKKTIKFKPNPASTQNWRISKKQTLVSDPLKHRRTINTDDSDEFAEKLKTIKHFLRKGADPIQAFTRNLHVQECLTLEDNEEDSSRLSVTLGLMSYMKLAAKYKVKIVDEARL</sequence>
<proteinExistence type="predicted"/>
<evidence type="ECO:0000313" key="1">
    <source>
        <dbReference type="EMBL" id="VFU33909.1"/>
    </source>
</evidence>
<gene>
    <name evidence="1" type="ORF">SVIM_LOCUS159589</name>
</gene>
<organism evidence="1">
    <name type="scientific">Salix viminalis</name>
    <name type="common">Common osier</name>
    <name type="synonym">Basket willow</name>
    <dbReference type="NCBI Taxonomy" id="40686"/>
    <lineage>
        <taxon>Eukaryota</taxon>
        <taxon>Viridiplantae</taxon>
        <taxon>Streptophyta</taxon>
        <taxon>Embryophyta</taxon>
        <taxon>Tracheophyta</taxon>
        <taxon>Spermatophyta</taxon>
        <taxon>Magnoliopsida</taxon>
        <taxon>eudicotyledons</taxon>
        <taxon>Gunneridae</taxon>
        <taxon>Pentapetalae</taxon>
        <taxon>rosids</taxon>
        <taxon>fabids</taxon>
        <taxon>Malpighiales</taxon>
        <taxon>Salicaceae</taxon>
        <taxon>Saliceae</taxon>
        <taxon>Salix</taxon>
    </lineage>
</organism>